<evidence type="ECO:0000256" key="1">
    <source>
        <dbReference type="SAM" id="MobiDB-lite"/>
    </source>
</evidence>
<feature type="signal peptide" evidence="2">
    <location>
        <begin position="1"/>
        <end position="23"/>
    </location>
</feature>
<dbReference type="RefSeq" id="WP_160289506.1">
    <property type="nucleotide sequence ID" value="NZ_JXRQ01000015.1"/>
</dbReference>
<dbReference type="Proteomes" id="UP000031950">
    <property type="component" value="Unassembled WGS sequence"/>
</dbReference>
<reference evidence="3 4" key="1">
    <citation type="submission" date="2015-01" db="EMBL/GenBank/DDBJ databases">
        <title>Genome sequence of Jeotgalibacillus alimentarius.</title>
        <authorList>
            <person name="Goh K.M."/>
            <person name="Chan K.-G."/>
            <person name="Yaakop A.S."/>
            <person name="Ee R."/>
            <person name="Gan H.M."/>
            <person name="Chan C.S."/>
        </authorList>
    </citation>
    <scope>NUCLEOTIDE SEQUENCE [LARGE SCALE GENOMIC DNA]</scope>
    <source>
        <strain evidence="3 4">YKJ-13</strain>
    </source>
</reference>
<keyword evidence="2" id="KW-0732">Signal</keyword>
<evidence type="ECO:0000313" key="4">
    <source>
        <dbReference type="Proteomes" id="UP000031950"/>
    </source>
</evidence>
<dbReference type="PROSITE" id="PS51257">
    <property type="entry name" value="PROKAR_LIPOPROTEIN"/>
    <property type="match status" value="1"/>
</dbReference>
<feature type="region of interest" description="Disordered" evidence="1">
    <location>
        <begin position="25"/>
        <end position="56"/>
    </location>
</feature>
<accession>A0A0C2SCA5</accession>
<dbReference type="EMBL" id="JXRQ01000015">
    <property type="protein sequence ID" value="KIL51579.1"/>
    <property type="molecule type" value="Genomic_DNA"/>
</dbReference>
<comment type="caution">
    <text evidence="3">The sequence shown here is derived from an EMBL/GenBank/DDBJ whole genome shotgun (WGS) entry which is preliminary data.</text>
</comment>
<evidence type="ECO:0000256" key="2">
    <source>
        <dbReference type="SAM" id="SignalP"/>
    </source>
</evidence>
<evidence type="ECO:0000313" key="3">
    <source>
        <dbReference type="EMBL" id="KIL51579.1"/>
    </source>
</evidence>
<feature type="compositionally biased region" description="Acidic residues" evidence="1">
    <location>
        <begin position="26"/>
        <end position="56"/>
    </location>
</feature>
<organism evidence="3 4">
    <name type="scientific">Jeotgalibacillus alimentarius</name>
    <dbReference type="NCBI Taxonomy" id="135826"/>
    <lineage>
        <taxon>Bacteria</taxon>
        <taxon>Bacillati</taxon>
        <taxon>Bacillota</taxon>
        <taxon>Bacilli</taxon>
        <taxon>Bacillales</taxon>
        <taxon>Caryophanaceae</taxon>
        <taxon>Jeotgalibacillus</taxon>
    </lineage>
</organism>
<protein>
    <submittedName>
        <fullName evidence="3">Uncharacterized protein</fullName>
    </submittedName>
</protein>
<sequence length="56" mass="6286">MNKKWLLMLTGVFLSAALVGCNAEPDTAEEFEEEVEEPFEDPDNDSVDENDPNPEN</sequence>
<feature type="chain" id="PRO_5038485594" evidence="2">
    <location>
        <begin position="24"/>
        <end position="56"/>
    </location>
</feature>
<keyword evidence="4" id="KW-1185">Reference proteome</keyword>
<gene>
    <name evidence="3" type="ORF">KP77_10910</name>
</gene>
<name>A0A0C2SCA5_9BACL</name>
<dbReference type="PATRIC" id="fig|135826.4.peg.1086"/>
<proteinExistence type="predicted"/>
<dbReference type="AlphaFoldDB" id="A0A0C2SCA5"/>